<comment type="caution">
    <text evidence="2">The sequence shown here is derived from an EMBL/GenBank/DDBJ whole genome shotgun (WGS) entry which is preliminary data.</text>
</comment>
<gene>
    <name evidence="2" type="ORF">PSACC_01872</name>
</gene>
<feature type="compositionally biased region" description="Acidic residues" evidence="1">
    <location>
        <begin position="519"/>
        <end position="540"/>
    </location>
</feature>
<dbReference type="EMBL" id="MTSL01000129">
    <property type="protein sequence ID" value="PJF18332.1"/>
    <property type="molecule type" value="Genomic_DNA"/>
</dbReference>
<dbReference type="Proteomes" id="UP000240830">
    <property type="component" value="Unassembled WGS sequence"/>
</dbReference>
<evidence type="ECO:0000313" key="2">
    <source>
        <dbReference type="EMBL" id="PJF18332.1"/>
    </source>
</evidence>
<accession>A0A2H9TKR7</accession>
<feature type="region of interest" description="Disordered" evidence="1">
    <location>
        <begin position="497"/>
        <end position="540"/>
    </location>
</feature>
<organism evidence="2 3">
    <name type="scientific">Paramicrosporidium saccamoebae</name>
    <dbReference type="NCBI Taxonomy" id="1246581"/>
    <lineage>
        <taxon>Eukaryota</taxon>
        <taxon>Fungi</taxon>
        <taxon>Fungi incertae sedis</taxon>
        <taxon>Cryptomycota</taxon>
        <taxon>Cryptomycota incertae sedis</taxon>
        <taxon>Paramicrosporidium</taxon>
    </lineage>
</organism>
<proteinExistence type="predicted"/>
<dbReference type="AlphaFoldDB" id="A0A2H9TKR7"/>
<name>A0A2H9TKR7_9FUNG</name>
<feature type="region of interest" description="Disordered" evidence="1">
    <location>
        <begin position="184"/>
        <end position="209"/>
    </location>
</feature>
<sequence length="540" mass="61976">MDRPSGVRGHVLETDLANVRIMFDLLEKVLPYSLPHNATEQERATLQRVVKQHECLLGWVWTKDVRHIVTQEEEFAKRFVKLMTDNLLGYEERLFDPKKLGGETPVANKFLEARYQVLLNLLISAPFNSRLFWHFSQNSFLFTLGKLLHTPDSKETEMIRKLWLAILHKAANVTDQDVIQKTEATGETIQPRETRETGETVQPDGDLILTTQPTRDNVMPMVQEIISNSIAWIQAGFYDLKEANTKVSARPIGGLIAILTKDRLQQLYIRFAIPLIASPRYTAFGKHYAINFLRLSKRFLETPFHLEMFHKCLRCSFKSLHYLNTEVDIQRVHFILSIWTFQLVPLGQEVSMHQELLKHVQCTISERTRQAFFKALTSSMCVKAFSGTSMLHQNRATSDQVLSIILTELCNWLLKNSPFQLVEDSLYRALAFWFRHKVGQSLFRAYPKLLELAAEVGPLIAQYEEEQAVQMAVLLDGTEHVLADTLVLSLNPIEGPTTRRIPTPRPRSDEGDLALNEPSDPEEMEDSNILEMTSLDDFDI</sequence>
<evidence type="ECO:0000313" key="3">
    <source>
        <dbReference type="Proteomes" id="UP000240830"/>
    </source>
</evidence>
<keyword evidence="3" id="KW-1185">Reference proteome</keyword>
<evidence type="ECO:0000256" key="1">
    <source>
        <dbReference type="SAM" id="MobiDB-lite"/>
    </source>
</evidence>
<protein>
    <submittedName>
        <fullName evidence="2">Uncharacterized protein</fullName>
    </submittedName>
</protein>
<reference evidence="2 3" key="1">
    <citation type="submission" date="2016-10" db="EMBL/GenBank/DDBJ databases">
        <title>The genome of Paramicrosporidium saccamoebae is the missing link in understanding Cryptomycota and Microsporidia evolution.</title>
        <authorList>
            <person name="Quandt C.A."/>
            <person name="Beaudet D."/>
            <person name="Corsaro D."/>
            <person name="Michel R."/>
            <person name="Corradi N."/>
            <person name="James T."/>
        </authorList>
    </citation>
    <scope>NUCLEOTIDE SEQUENCE [LARGE SCALE GENOMIC DNA]</scope>
    <source>
        <strain evidence="2 3">KSL3</strain>
    </source>
</reference>